<evidence type="ECO:0000256" key="1">
    <source>
        <dbReference type="ARBA" id="ARBA00004429"/>
    </source>
</evidence>
<organism evidence="10 11">
    <name type="scientific">Serratia symbiotica</name>
    <dbReference type="NCBI Taxonomy" id="138074"/>
    <lineage>
        <taxon>Bacteria</taxon>
        <taxon>Pseudomonadati</taxon>
        <taxon>Pseudomonadota</taxon>
        <taxon>Gammaproteobacteria</taxon>
        <taxon>Enterobacterales</taxon>
        <taxon>Yersiniaceae</taxon>
        <taxon>Serratia</taxon>
    </lineage>
</organism>
<evidence type="ECO:0000256" key="7">
    <source>
        <dbReference type="ARBA" id="ARBA00023136"/>
    </source>
</evidence>
<feature type="transmembrane region" description="Helical" evidence="8">
    <location>
        <begin position="183"/>
        <end position="202"/>
    </location>
</feature>
<evidence type="ECO:0000256" key="2">
    <source>
        <dbReference type="ARBA" id="ARBA00022448"/>
    </source>
</evidence>
<evidence type="ECO:0000256" key="4">
    <source>
        <dbReference type="ARBA" id="ARBA00022519"/>
    </source>
</evidence>
<dbReference type="SUPFAM" id="SSF161098">
    <property type="entry name" value="MetI-like"/>
    <property type="match status" value="1"/>
</dbReference>
<dbReference type="Pfam" id="PF00528">
    <property type="entry name" value="BPD_transp_1"/>
    <property type="match status" value="1"/>
</dbReference>
<dbReference type="PANTHER" id="PTHR43163:SF3">
    <property type="entry name" value="PEPTIDE ABC TRANSPORTER PERMEASE PROTEIN"/>
    <property type="match status" value="1"/>
</dbReference>
<gene>
    <name evidence="10" type="ORF">SYMBAF_01525</name>
</gene>
<feature type="transmembrane region" description="Helical" evidence="8">
    <location>
        <begin position="286"/>
        <end position="305"/>
    </location>
</feature>
<dbReference type="InterPro" id="IPR035906">
    <property type="entry name" value="MetI-like_sf"/>
</dbReference>
<dbReference type="PANTHER" id="PTHR43163">
    <property type="entry name" value="DIPEPTIDE TRANSPORT SYSTEM PERMEASE PROTEIN DPPB-RELATED"/>
    <property type="match status" value="1"/>
</dbReference>
<feature type="transmembrane region" description="Helical" evidence="8">
    <location>
        <begin position="102"/>
        <end position="127"/>
    </location>
</feature>
<evidence type="ECO:0000256" key="8">
    <source>
        <dbReference type="RuleBase" id="RU363032"/>
    </source>
</evidence>
<dbReference type="InterPro" id="IPR000515">
    <property type="entry name" value="MetI-like"/>
</dbReference>
<dbReference type="EMBL" id="CP050855">
    <property type="protein sequence ID" value="QLH61876.1"/>
    <property type="molecule type" value="Genomic_DNA"/>
</dbReference>
<dbReference type="Pfam" id="PF19300">
    <property type="entry name" value="BPD_transp_1_N"/>
    <property type="match status" value="1"/>
</dbReference>
<keyword evidence="2 8" id="KW-0813">Transport</keyword>
<dbReference type="AlphaFoldDB" id="A0A068Z676"/>
<evidence type="ECO:0000313" key="11">
    <source>
        <dbReference type="Proteomes" id="UP000042738"/>
    </source>
</evidence>
<feature type="domain" description="ABC transmembrane type-1" evidence="9">
    <location>
        <begin position="100"/>
        <end position="305"/>
    </location>
</feature>
<dbReference type="GO" id="GO:0055085">
    <property type="term" value="P:transmembrane transport"/>
    <property type="evidence" value="ECO:0007669"/>
    <property type="project" value="InterPro"/>
</dbReference>
<dbReference type="PROSITE" id="PS50928">
    <property type="entry name" value="ABC_TM1"/>
    <property type="match status" value="1"/>
</dbReference>
<dbReference type="InterPro" id="IPR045621">
    <property type="entry name" value="BPD_transp_1_N"/>
</dbReference>
<evidence type="ECO:0000256" key="5">
    <source>
        <dbReference type="ARBA" id="ARBA00022692"/>
    </source>
</evidence>
<evidence type="ECO:0000259" key="9">
    <source>
        <dbReference type="PROSITE" id="PS50928"/>
    </source>
</evidence>
<keyword evidence="5 8" id="KW-0812">Transmembrane</keyword>
<dbReference type="STRING" id="138074.SYMBAF_160072"/>
<keyword evidence="3" id="KW-1003">Cell membrane</keyword>
<comment type="subcellular location">
    <subcellularLocation>
        <location evidence="1">Cell inner membrane</location>
        <topology evidence="1">Multi-pass membrane protein</topology>
    </subcellularLocation>
    <subcellularLocation>
        <location evidence="8">Cell membrane</location>
        <topology evidence="8">Multi-pass membrane protein</topology>
    </subcellularLocation>
</comment>
<proteinExistence type="inferred from homology"/>
<dbReference type="RefSeq" id="WP_052447671.1">
    <property type="nucleotide sequence ID" value="NZ_CP050855.1"/>
</dbReference>
<comment type="similarity">
    <text evidence="8">Belongs to the binding-protein-dependent transport system permease family.</text>
</comment>
<keyword evidence="4" id="KW-0997">Cell inner membrane</keyword>
<evidence type="ECO:0000256" key="3">
    <source>
        <dbReference type="ARBA" id="ARBA00022475"/>
    </source>
</evidence>
<evidence type="ECO:0000313" key="10">
    <source>
        <dbReference type="EMBL" id="QLH61876.1"/>
    </source>
</evidence>
<feature type="transmembrane region" description="Helical" evidence="8">
    <location>
        <begin position="251"/>
        <end position="274"/>
    </location>
</feature>
<dbReference type="GeneID" id="93735205"/>
<dbReference type="Proteomes" id="UP000042738">
    <property type="component" value="Chromosome"/>
</dbReference>
<keyword evidence="7 8" id="KW-0472">Membrane</keyword>
<dbReference type="GO" id="GO:0005886">
    <property type="term" value="C:plasma membrane"/>
    <property type="evidence" value="ECO:0007669"/>
    <property type="project" value="UniProtKB-SubCell"/>
</dbReference>
<feature type="transmembrane region" description="Helical" evidence="8">
    <location>
        <begin position="139"/>
        <end position="163"/>
    </location>
</feature>
<protein>
    <submittedName>
        <fullName evidence="10">ABC transporter permease</fullName>
    </submittedName>
</protein>
<name>A0A068Z676_9GAMM</name>
<reference evidence="10 11" key="1">
    <citation type="journal article" date="2014" name="Genome Announc.">
        <title>Whole-Genome Sequence of Serratia symbiotica Strain CWBI-2.3T, a Free-Living Symbiont of the Black Bean Aphid Aphis fabae.</title>
        <authorList>
            <person name="Foray V."/>
            <person name="Grigorescu A.S."/>
            <person name="Sabri A."/>
            <person name="Haubruge E."/>
            <person name="Lognay G."/>
            <person name="Francis F."/>
            <person name="Fauconnier M.L."/>
            <person name="Hance T."/>
            <person name="Thonart P."/>
        </authorList>
    </citation>
    <scope>NUCLEOTIDE SEQUENCE [LARGE SCALE GENOMIC DNA]</scope>
    <source>
        <strain evidence="10">CWBI-2.3</strain>
    </source>
</reference>
<accession>A0A068Z676</accession>
<evidence type="ECO:0000256" key="6">
    <source>
        <dbReference type="ARBA" id="ARBA00022989"/>
    </source>
</evidence>
<sequence>MMFKDSIKRLLWRTTQAVFTLWLLSVIIFSAMSLVKGDAATQRLARTGSGEQITALRLELGLDQPLAARYLQWANGVVRGHWGTSYLNGRPVNKLLWERGRFSLALGASASVLLVMIAVITGVYCGLHLGSAIDRLISLLSLGLVALPEFVTGTLLVTVFALTLHWLPALSLISPTQSLWSQWSLFILPILTLLSVSLAQNIKLIRLGVMRASQSPACECARLNGVAEPRVVLHWILPEALGHCLPVLARYITYLFGGALTVETLFGWPGLAAALFNATLSRDTPVVMGIAMVICTLTVLLNLLVDSLTALLNPATRQGGIDA</sequence>
<dbReference type="Gene3D" id="1.10.3720.10">
    <property type="entry name" value="MetI-like"/>
    <property type="match status" value="1"/>
</dbReference>
<keyword evidence="6 8" id="KW-1133">Transmembrane helix</keyword>